<organism evidence="1 2">
    <name type="scientific">Araneus ventricosus</name>
    <name type="common">Orbweaver spider</name>
    <name type="synonym">Epeira ventricosa</name>
    <dbReference type="NCBI Taxonomy" id="182803"/>
    <lineage>
        <taxon>Eukaryota</taxon>
        <taxon>Metazoa</taxon>
        <taxon>Ecdysozoa</taxon>
        <taxon>Arthropoda</taxon>
        <taxon>Chelicerata</taxon>
        <taxon>Arachnida</taxon>
        <taxon>Araneae</taxon>
        <taxon>Araneomorphae</taxon>
        <taxon>Entelegynae</taxon>
        <taxon>Araneoidea</taxon>
        <taxon>Araneidae</taxon>
        <taxon>Araneus</taxon>
    </lineage>
</organism>
<gene>
    <name evidence="1" type="ORF">AVEN_55005_1</name>
</gene>
<evidence type="ECO:0008006" key="3">
    <source>
        <dbReference type="Google" id="ProtNLM"/>
    </source>
</evidence>
<protein>
    <recommendedName>
        <fullName evidence="3">DUF4817 domain-containing protein</fullName>
    </recommendedName>
</protein>
<dbReference type="AlphaFoldDB" id="A0A4Y2JZG3"/>
<dbReference type="Proteomes" id="UP000499080">
    <property type="component" value="Unassembled WGS sequence"/>
</dbReference>
<name>A0A4Y2JZG3_ARAVE</name>
<sequence>MRELNLPQREIPKASVKMATVQQKTRLWFHGSKSVVTVQRNFRLEYLNGRSSSKNSIQCWYGQLSGSESLLHWCAFPVSFDFSYQRLMKFLLGDWQFRSSNRIILRTVTIDSLSCNQRRAYCCTVAILTLPLDCADLVGRNGELSIFLSYSHFKKTKLLY</sequence>
<comment type="caution">
    <text evidence="1">The sequence shown here is derived from an EMBL/GenBank/DDBJ whole genome shotgun (WGS) entry which is preliminary data.</text>
</comment>
<dbReference type="EMBL" id="BGPR01004059">
    <property type="protein sequence ID" value="GBM95460.1"/>
    <property type="molecule type" value="Genomic_DNA"/>
</dbReference>
<evidence type="ECO:0000313" key="1">
    <source>
        <dbReference type="EMBL" id="GBM95460.1"/>
    </source>
</evidence>
<proteinExistence type="predicted"/>
<evidence type="ECO:0000313" key="2">
    <source>
        <dbReference type="Proteomes" id="UP000499080"/>
    </source>
</evidence>
<reference evidence="1 2" key="1">
    <citation type="journal article" date="2019" name="Sci. Rep.">
        <title>Orb-weaving spider Araneus ventricosus genome elucidates the spidroin gene catalogue.</title>
        <authorList>
            <person name="Kono N."/>
            <person name="Nakamura H."/>
            <person name="Ohtoshi R."/>
            <person name="Moran D.A.P."/>
            <person name="Shinohara A."/>
            <person name="Yoshida Y."/>
            <person name="Fujiwara M."/>
            <person name="Mori M."/>
            <person name="Tomita M."/>
            <person name="Arakawa K."/>
        </authorList>
    </citation>
    <scope>NUCLEOTIDE SEQUENCE [LARGE SCALE GENOMIC DNA]</scope>
</reference>
<accession>A0A4Y2JZG3</accession>
<keyword evidence="2" id="KW-1185">Reference proteome</keyword>